<organism evidence="1 2">
    <name type="scientific">Mikania micrantha</name>
    <name type="common">bitter vine</name>
    <dbReference type="NCBI Taxonomy" id="192012"/>
    <lineage>
        <taxon>Eukaryota</taxon>
        <taxon>Viridiplantae</taxon>
        <taxon>Streptophyta</taxon>
        <taxon>Embryophyta</taxon>
        <taxon>Tracheophyta</taxon>
        <taxon>Spermatophyta</taxon>
        <taxon>Magnoliopsida</taxon>
        <taxon>eudicotyledons</taxon>
        <taxon>Gunneridae</taxon>
        <taxon>Pentapetalae</taxon>
        <taxon>asterids</taxon>
        <taxon>campanulids</taxon>
        <taxon>Asterales</taxon>
        <taxon>Asteraceae</taxon>
        <taxon>Asteroideae</taxon>
        <taxon>Heliantheae alliance</taxon>
        <taxon>Eupatorieae</taxon>
        <taxon>Mikania</taxon>
    </lineage>
</organism>
<protein>
    <submittedName>
        <fullName evidence="1">Uncharacterized protein</fullName>
    </submittedName>
</protein>
<proteinExistence type="predicted"/>
<sequence>MILRLAEMYPFDFDDTNKKRLKTELMIYIDNLKGDTRMKYVKSDLRNRIGDENLSDSCICYIEKDLLWNVYLDDVMNLRLKIQVLVEKFQQQLRFYCEKERMMKCRILVNDLQSTRYFQGLHSRHFMNNGPDTVEELLDRHVIKKKRTYDDNEDENLTTQRLTSTRHRLVELDSIEDIHEVAGEAGMRLQP</sequence>
<keyword evidence="2" id="KW-1185">Reference proteome</keyword>
<dbReference type="PANTHER" id="PTHR47484">
    <property type="entry name" value="COMPLEX 1 PROTEIN CONTAINING PROTEIN, EXPRESSED"/>
    <property type="match status" value="1"/>
</dbReference>
<evidence type="ECO:0000313" key="1">
    <source>
        <dbReference type="EMBL" id="KAD5960261.1"/>
    </source>
</evidence>
<dbReference type="AlphaFoldDB" id="A0A5N6P3I8"/>
<evidence type="ECO:0000313" key="2">
    <source>
        <dbReference type="Proteomes" id="UP000326396"/>
    </source>
</evidence>
<dbReference type="EMBL" id="SZYD01000006">
    <property type="protein sequence ID" value="KAD5960261.1"/>
    <property type="molecule type" value="Genomic_DNA"/>
</dbReference>
<reference evidence="1 2" key="1">
    <citation type="submission" date="2019-05" db="EMBL/GenBank/DDBJ databases">
        <title>Mikania micrantha, genome provides insights into the molecular mechanism of rapid growth.</title>
        <authorList>
            <person name="Liu B."/>
        </authorList>
    </citation>
    <scope>NUCLEOTIDE SEQUENCE [LARGE SCALE GENOMIC DNA]</scope>
    <source>
        <strain evidence="1">NLD-2019</strain>
        <tissue evidence="1">Leaf</tissue>
    </source>
</reference>
<dbReference type="PANTHER" id="PTHR47484:SF1">
    <property type="entry name" value="COMPLEX 1 PROTEIN CONTAINING PROTEIN, EXPRESSED"/>
    <property type="match status" value="1"/>
</dbReference>
<accession>A0A5N6P3I8</accession>
<comment type="caution">
    <text evidence="1">The sequence shown here is derived from an EMBL/GenBank/DDBJ whole genome shotgun (WGS) entry which is preliminary data.</text>
</comment>
<dbReference type="Proteomes" id="UP000326396">
    <property type="component" value="Linkage Group LG14"/>
</dbReference>
<gene>
    <name evidence="1" type="ORF">E3N88_11733</name>
</gene>
<name>A0A5N6P3I8_9ASTR</name>
<dbReference type="OrthoDB" id="74240at2759"/>